<comment type="subcellular location">
    <subcellularLocation>
        <location evidence="1">Membrane</location>
        <topology evidence="1">Multi-pass membrane protein</topology>
    </subcellularLocation>
</comment>
<evidence type="ECO:0000256" key="4">
    <source>
        <dbReference type="ARBA" id="ARBA00022989"/>
    </source>
</evidence>
<accession>A0A6J4VWD0</accession>
<comment type="similarity">
    <text evidence="2">Belongs to the autoinducer-2 exporter (AI-2E) (TC 2.A.86) family.</text>
</comment>
<feature type="transmembrane region" description="Helical" evidence="6">
    <location>
        <begin position="45"/>
        <end position="63"/>
    </location>
</feature>
<proteinExistence type="inferred from homology"/>
<sequence>MAQQDERPVERRRYGELTPGRVAVNTITVLAVLGTAVLLVQVKEILVLFLIGILLASAIEPIVERLHARGLDRGQAVGIVYVVGFLLLGALLAFLIPTVVREVVRFSASAPNLLRDLRESALASHHGLIRENGPYLVDQLEERLSRFEVPTEQAIDLAAALPSILGSLLAGVIAIVTTLMVTFFWITEKRVIKRVFLSYFVSEERRERARA</sequence>
<dbReference type="EMBL" id="CADCWM010001146">
    <property type="protein sequence ID" value="CAA9589017.1"/>
    <property type="molecule type" value="Genomic_DNA"/>
</dbReference>
<feature type="non-terminal residue" evidence="7">
    <location>
        <position position="211"/>
    </location>
</feature>
<keyword evidence="4 6" id="KW-1133">Transmembrane helix</keyword>
<reference evidence="7" key="1">
    <citation type="submission" date="2020-02" db="EMBL/GenBank/DDBJ databases">
        <authorList>
            <person name="Meier V. D."/>
        </authorList>
    </citation>
    <scope>NUCLEOTIDE SEQUENCE</scope>
    <source>
        <strain evidence="7">AVDCRST_MAG88</strain>
    </source>
</reference>
<dbReference type="InterPro" id="IPR002549">
    <property type="entry name" value="AI-2E-like"/>
</dbReference>
<gene>
    <name evidence="7" type="ORF">AVDCRST_MAG88-4492</name>
</gene>
<protein>
    <recommendedName>
        <fullName evidence="8">AI-2E family transporter</fullName>
    </recommendedName>
</protein>
<evidence type="ECO:0000256" key="3">
    <source>
        <dbReference type="ARBA" id="ARBA00022692"/>
    </source>
</evidence>
<feature type="transmembrane region" description="Helical" evidence="6">
    <location>
        <begin position="75"/>
        <end position="96"/>
    </location>
</feature>
<evidence type="ECO:0000256" key="2">
    <source>
        <dbReference type="ARBA" id="ARBA00009773"/>
    </source>
</evidence>
<keyword evidence="5 6" id="KW-0472">Membrane</keyword>
<evidence type="ECO:0000256" key="1">
    <source>
        <dbReference type="ARBA" id="ARBA00004141"/>
    </source>
</evidence>
<organism evidence="7">
    <name type="scientific">uncultured Thermomicrobiales bacterium</name>
    <dbReference type="NCBI Taxonomy" id="1645740"/>
    <lineage>
        <taxon>Bacteria</taxon>
        <taxon>Pseudomonadati</taxon>
        <taxon>Thermomicrobiota</taxon>
        <taxon>Thermomicrobia</taxon>
        <taxon>Thermomicrobiales</taxon>
        <taxon>environmental samples</taxon>
    </lineage>
</organism>
<evidence type="ECO:0000256" key="6">
    <source>
        <dbReference type="SAM" id="Phobius"/>
    </source>
</evidence>
<evidence type="ECO:0008006" key="8">
    <source>
        <dbReference type="Google" id="ProtNLM"/>
    </source>
</evidence>
<feature type="transmembrane region" description="Helical" evidence="6">
    <location>
        <begin position="164"/>
        <end position="186"/>
    </location>
</feature>
<dbReference type="AlphaFoldDB" id="A0A6J4VWD0"/>
<feature type="transmembrane region" description="Helical" evidence="6">
    <location>
        <begin position="21"/>
        <end position="39"/>
    </location>
</feature>
<dbReference type="GO" id="GO:0016020">
    <property type="term" value="C:membrane"/>
    <property type="evidence" value="ECO:0007669"/>
    <property type="project" value="UniProtKB-SubCell"/>
</dbReference>
<name>A0A6J4VWD0_9BACT</name>
<dbReference type="Pfam" id="PF01594">
    <property type="entry name" value="AI-2E_transport"/>
    <property type="match status" value="1"/>
</dbReference>
<evidence type="ECO:0000313" key="7">
    <source>
        <dbReference type="EMBL" id="CAA9589017.1"/>
    </source>
</evidence>
<evidence type="ECO:0000256" key="5">
    <source>
        <dbReference type="ARBA" id="ARBA00023136"/>
    </source>
</evidence>
<keyword evidence="3 6" id="KW-0812">Transmembrane</keyword>